<dbReference type="STRING" id="1147741.A0A0R3S6U1"/>
<feature type="compositionally biased region" description="Polar residues" evidence="1">
    <location>
        <begin position="104"/>
        <end position="115"/>
    </location>
</feature>
<feature type="compositionally biased region" description="Polar residues" evidence="1">
    <location>
        <begin position="87"/>
        <end position="97"/>
    </location>
</feature>
<proteinExistence type="predicted"/>
<keyword evidence="3" id="KW-1185">Reference proteome</keyword>
<dbReference type="InterPro" id="IPR007284">
    <property type="entry name" value="Ground-like_dom"/>
</dbReference>
<sequence length="260" mass="29303">MKAIDEWMEENLQITDKCFSSNRQMIYCNLTYCVVIVTYGTCCAITTAYDTTTAISSKKGQRSSLATPIPRQESYRKPNYTVPPSLHRSSAVQTKNFQAKHRPSNQTAHNNTPKNLLSAKKNEVSRNNPASSINMTIPQVTKMKHGKMTQLFTATASHSTLNDTKCNDVVMRKVIIQNINSVPSTAKRQIQSAIRAKFNGFIDVICSTKPFSYLINSDLYCEVQKHNVTCIDHGTSPMNRIDPNIYFQLTPILRVTNKRS</sequence>
<feature type="region of interest" description="Disordered" evidence="1">
    <location>
        <begin position="56"/>
        <end position="132"/>
    </location>
</feature>
<evidence type="ECO:0000256" key="1">
    <source>
        <dbReference type="SAM" id="MobiDB-lite"/>
    </source>
</evidence>
<protein>
    <submittedName>
        <fullName evidence="4">Ground-like domain-containing protein</fullName>
    </submittedName>
</protein>
<feature type="domain" description="Ground-like" evidence="2">
    <location>
        <begin position="163"/>
        <end position="231"/>
    </location>
</feature>
<evidence type="ECO:0000313" key="4">
    <source>
        <dbReference type="WBParaSite" id="EEL_0001051301-mRNA-1"/>
    </source>
</evidence>
<name>A0A0R3S6U1_9BILA</name>
<evidence type="ECO:0000313" key="3">
    <source>
        <dbReference type="Proteomes" id="UP000050640"/>
    </source>
</evidence>
<dbReference type="Pfam" id="PF04155">
    <property type="entry name" value="Ground-like"/>
    <property type="match status" value="1"/>
</dbReference>
<reference evidence="4" key="1">
    <citation type="submission" date="2017-02" db="UniProtKB">
        <authorList>
            <consortium name="WormBaseParasite"/>
        </authorList>
    </citation>
    <scope>IDENTIFICATION</scope>
</reference>
<accession>A0A0R3S6U1</accession>
<feature type="compositionally biased region" description="Polar residues" evidence="1">
    <location>
        <begin position="56"/>
        <end position="66"/>
    </location>
</feature>
<dbReference type="Proteomes" id="UP000050640">
    <property type="component" value="Unplaced"/>
</dbReference>
<dbReference type="AlphaFoldDB" id="A0A0R3S6U1"/>
<organism evidence="3 4">
    <name type="scientific">Elaeophora elaphi</name>
    <dbReference type="NCBI Taxonomy" id="1147741"/>
    <lineage>
        <taxon>Eukaryota</taxon>
        <taxon>Metazoa</taxon>
        <taxon>Ecdysozoa</taxon>
        <taxon>Nematoda</taxon>
        <taxon>Chromadorea</taxon>
        <taxon>Rhabditida</taxon>
        <taxon>Spirurina</taxon>
        <taxon>Spiruromorpha</taxon>
        <taxon>Filarioidea</taxon>
        <taxon>Onchocercidae</taxon>
        <taxon>Elaeophora</taxon>
    </lineage>
</organism>
<dbReference type="WBParaSite" id="EEL_0001051301-mRNA-1">
    <property type="protein sequence ID" value="EEL_0001051301-mRNA-1"/>
    <property type="gene ID" value="EEL_0001051301"/>
</dbReference>
<evidence type="ECO:0000259" key="2">
    <source>
        <dbReference type="Pfam" id="PF04155"/>
    </source>
</evidence>